<reference evidence="2 3" key="1">
    <citation type="submission" date="2017-11" db="EMBL/GenBank/DDBJ databases">
        <title>Complete genome of a free-living desiccation-tolerant cyanobacterium and its photosynthetic adaptation to extreme terrestrial habitat.</title>
        <authorList>
            <person name="Shang J."/>
        </authorList>
    </citation>
    <scope>NUCLEOTIDE SEQUENCE [LARGE SCALE GENOMIC DNA]</scope>
    <source>
        <strain evidence="2 3">CCNUN1</strain>
    </source>
</reference>
<protein>
    <submittedName>
        <fullName evidence="2">SRSO17 transposase</fullName>
    </submittedName>
</protein>
<dbReference type="InterPro" id="IPR039365">
    <property type="entry name" value="IS701-like"/>
</dbReference>
<dbReference type="PANTHER" id="PTHR33627">
    <property type="entry name" value="TRANSPOSASE"/>
    <property type="match status" value="1"/>
</dbReference>
<evidence type="ECO:0000313" key="2">
    <source>
        <dbReference type="EMBL" id="AUB35287.1"/>
    </source>
</evidence>
<organism evidence="2 3">
    <name type="scientific">Nostoc flagelliforme CCNUN1</name>
    <dbReference type="NCBI Taxonomy" id="2038116"/>
    <lineage>
        <taxon>Bacteria</taxon>
        <taxon>Bacillati</taxon>
        <taxon>Cyanobacteriota</taxon>
        <taxon>Cyanophyceae</taxon>
        <taxon>Nostocales</taxon>
        <taxon>Nostocaceae</taxon>
        <taxon>Nostoc</taxon>
    </lineage>
</organism>
<keyword evidence="3" id="KW-1185">Reference proteome</keyword>
<accession>A0A2K8SIN5</accession>
<dbReference type="AlphaFoldDB" id="A0A2K8SIN5"/>
<name>A0A2K8SIN5_9NOSO</name>
<dbReference type="PANTHER" id="PTHR33627:SF1">
    <property type="entry name" value="TRANSPOSASE"/>
    <property type="match status" value="1"/>
</dbReference>
<gene>
    <name evidence="2" type="ORF">COO91_01163</name>
</gene>
<dbReference type="Proteomes" id="UP000232003">
    <property type="component" value="Chromosome"/>
</dbReference>
<dbReference type="EMBL" id="CP024785">
    <property type="protein sequence ID" value="AUB35287.1"/>
    <property type="molecule type" value="Genomic_DNA"/>
</dbReference>
<sequence>MRRANPGLRTWVEYGLKQSKNELGWADYRLTHYPDIERWWEIVCSSYLMVSLHSEQMQSSVPKSPSKLASHPWWNDKKGWKNILNNLRLIIQPFTLFNLIYPWLTVFPIPQLSLGFSKLQSIIYRLTSSIFISLTHPDFYFSSA</sequence>
<evidence type="ECO:0000256" key="1">
    <source>
        <dbReference type="SAM" id="Phobius"/>
    </source>
</evidence>
<feature type="transmembrane region" description="Helical" evidence="1">
    <location>
        <begin position="87"/>
        <end position="110"/>
    </location>
</feature>
<proteinExistence type="predicted"/>
<keyword evidence="1" id="KW-0812">Transmembrane</keyword>
<keyword evidence="1" id="KW-0472">Membrane</keyword>
<evidence type="ECO:0000313" key="3">
    <source>
        <dbReference type="Proteomes" id="UP000232003"/>
    </source>
</evidence>
<keyword evidence="1" id="KW-1133">Transmembrane helix</keyword>
<dbReference type="KEGG" id="nfl:COO91_01163"/>